<evidence type="ECO:0000313" key="3">
    <source>
        <dbReference type="Proteomes" id="UP000642993"/>
    </source>
</evidence>
<dbReference type="SUPFAM" id="SSF141868">
    <property type="entry name" value="EAL domain-like"/>
    <property type="match status" value="1"/>
</dbReference>
<keyword evidence="3" id="KW-1185">Reference proteome</keyword>
<dbReference type="InterPro" id="IPR035919">
    <property type="entry name" value="EAL_sf"/>
</dbReference>
<gene>
    <name evidence="2" type="ORF">HT102_11340</name>
</gene>
<dbReference type="EMBL" id="JACYWE010000006">
    <property type="protein sequence ID" value="MBD8507082.1"/>
    <property type="molecule type" value="Genomic_DNA"/>
</dbReference>
<feature type="domain" description="DICT" evidence="1">
    <location>
        <begin position="251"/>
        <end position="355"/>
    </location>
</feature>
<dbReference type="RefSeq" id="WP_192039534.1">
    <property type="nucleotide sequence ID" value="NZ_JACYWE010000006.1"/>
</dbReference>
<reference evidence="2" key="1">
    <citation type="submission" date="2020-09" db="EMBL/GenBank/DDBJ databases">
        <title>Hoyosella lacisalsi sp. nov., a halotolerant actinobacterium isolated from soil of Lake Gudzhirganskoe.</title>
        <authorList>
            <person name="Yang Q."/>
            <person name="Guo P.Y."/>
            <person name="Liu S.W."/>
            <person name="Li F.N."/>
            <person name="Sun C.H."/>
        </authorList>
    </citation>
    <scope>NUCLEOTIDE SEQUENCE</scope>
    <source>
        <strain evidence="2">G463</strain>
    </source>
</reference>
<dbReference type="Proteomes" id="UP000642993">
    <property type="component" value="Unassembled WGS sequence"/>
</dbReference>
<protein>
    <submittedName>
        <fullName evidence="2">EAL domain-containing protein</fullName>
    </submittedName>
</protein>
<dbReference type="InterPro" id="IPR019278">
    <property type="entry name" value="DICT_dom"/>
</dbReference>
<evidence type="ECO:0000259" key="1">
    <source>
        <dbReference type="Pfam" id="PF10069"/>
    </source>
</evidence>
<dbReference type="AlphaFoldDB" id="A0A927PMT6"/>
<evidence type="ECO:0000313" key="2">
    <source>
        <dbReference type="EMBL" id="MBD8507082.1"/>
    </source>
</evidence>
<dbReference type="Pfam" id="PF10069">
    <property type="entry name" value="DICT"/>
    <property type="match status" value="1"/>
</dbReference>
<sequence length="394" mass="42041">MEFAGLPIRPTFAPIHHLGTGHLAAVDVQLRGEGDGPLSASAALRAVARAMSDTSTLDQMRSHALDGHPASAVPALVTVDVGSLEQLRPTTEQRGDRREIVVITDHALASDPARALRLIAAARASGKAIAGDEVGARDKTLALRPLIEPEIIILTAALIATPPDAWTAHVAQAVAAQAEHSTTIVIADGIDSTIHHERARGLGASHGMGKMHPPAASPAQLDTTAVTPLLIGTAPAREGRLPFAIAAEDHHTHWSRKTLLVELSTTLENLAATAGRDTILLGTFQHVRNFTARTRRRWESIAGRVAFAGVYGVGMGPTVEEGVHHAPLEPGEPLVEEWNVVVLAPHFCSVLTARDLHRGGRDEDREFEYALTQDRATAVRCARAILDRFDGPHR</sequence>
<comment type="caution">
    <text evidence="2">The sequence shown here is derived from an EMBL/GenBank/DDBJ whole genome shotgun (WGS) entry which is preliminary data.</text>
</comment>
<organism evidence="2 3">
    <name type="scientific">Lolliginicoccus lacisalsi</name>
    <dbReference type="NCBI Taxonomy" id="2742202"/>
    <lineage>
        <taxon>Bacteria</taxon>
        <taxon>Bacillati</taxon>
        <taxon>Actinomycetota</taxon>
        <taxon>Actinomycetes</taxon>
        <taxon>Mycobacteriales</taxon>
        <taxon>Hoyosellaceae</taxon>
        <taxon>Lolliginicoccus</taxon>
    </lineage>
</organism>
<proteinExistence type="predicted"/>
<dbReference type="Gene3D" id="3.20.20.450">
    <property type="entry name" value="EAL domain"/>
    <property type="match status" value="1"/>
</dbReference>
<name>A0A927PMT6_9ACTN</name>
<accession>A0A927PMT6</accession>